<dbReference type="AlphaFoldDB" id="A0A0F9PAG2"/>
<keyword evidence="1" id="KW-1133">Transmembrane helix</keyword>
<feature type="transmembrane region" description="Helical" evidence="1">
    <location>
        <begin position="1175"/>
        <end position="1191"/>
    </location>
</feature>
<protein>
    <recommendedName>
        <fullName evidence="3">LamG-like jellyroll fold domain-containing protein</fullName>
    </recommendedName>
</protein>
<evidence type="ECO:0000313" key="2">
    <source>
        <dbReference type="EMBL" id="KKN21507.1"/>
    </source>
</evidence>
<keyword evidence="1" id="KW-0472">Membrane</keyword>
<accession>A0A0F9PAG2</accession>
<dbReference type="InterPro" id="IPR013320">
    <property type="entry name" value="ConA-like_dom_sf"/>
</dbReference>
<dbReference type="SUPFAM" id="SSF49899">
    <property type="entry name" value="Concanavalin A-like lectins/glucanases"/>
    <property type="match status" value="1"/>
</dbReference>
<keyword evidence="1" id="KW-0812">Transmembrane</keyword>
<name>A0A0F9PAG2_9ZZZZ</name>
<dbReference type="Pfam" id="PF13385">
    <property type="entry name" value="Laminin_G_3"/>
    <property type="match status" value="1"/>
</dbReference>
<comment type="caution">
    <text evidence="2">The sequence shown here is derived from an EMBL/GenBank/DDBJ whole genome shotgun (WGS) entry which is preliminary data.</text>
</comment>
<proteinExistence type="predicted"/>
<reference evidence="2" key="1">
    <citation type="journal article" date="2015" name="Nature">
        <title>Complex archaea that bridge the gap between prokaryotes and eukaryotes.</title>
        <authorList>
            <person name="Spang A."/>
            <person name="Saw J.H."/>
            <person name="Jorgensen S.L."/>
            <person name="Zaremba-Niedzwiedzka K."/>
            <person name="Martijn J."/>
            <person name="Lind A.E."/>
            <person name="van Eijk R."/>
            <person name="Schleper C."/>
            <person name="Guy L."/>
            <person name="Ettema T.J."/>
        </authorList>
    </citation>
    <scope>NUCLEOTIDE SEQUENCE</scope>
</reference>
<feature type="transmembrane region" description="Helical" evidence="1">
    <location>
        <begin position="1122"/>
        <end position="1142"/>
    </location>
</feature>
<evidence type="ECO:0008006" key="3">
    <source>
        <dbReference type="Google" id="ProtNLM"/>
    </source>
</evidence>
<evidence type="ECO:0000256" key="1">
    <source>
        <dbReference type="SAM" id="Phobius"/>
    </source>
</evidence>
<feature type="transmembrane region" description="Helical" evidence="1">
    <location>
        <begin position="1149"/>
        <end position="1169"/>
    </location>
</feature>
<organism evidence="2">
    <name type="scientific">marine sediment metagenome</name>
    <dbReference type="NCBI Taxonomy" id="412755"/>
    <lineage>
        <taxon>unclassified sequences</taxon>
        <taxon>metagenomes</taxon>
        <taxon>ecological metagenomes</taxon>
    </lineage>
</organism>
<dbReference type="EMBL" id="LAZR01003142">
    <property type="protein sequence ID" value="KKN21507.1"/>
    <property type="molecule type" value="Genomic_DNA"/>
</dbReference>
<dbReference type="Gene3D" id="2.60.120.200">
    <property type="match status" value="1"/>
</dbReference>
<gene>
    <name evidence="2" type="ORF">LCGC14_0924720</name>
</gene>
<sequence length="1196" mass="132213">MKKLILFSIMCLLLLTLVSASWEFDNVLSYEKEDLKVTFINAFNIPLLRYNLGTIELKSHSSVTETKRFGYGKEEVTMWYDFVDWNFYPNGLGEVIFTDERTGKEVDKNYYFVEWKEIDIPNYVQSCLNNDLGNGTIINSCERIQKGTKKEFQWVKYNSKDIPNRNIRIGLKTYVGRNDYIDGVWTIVGKEVSKHITWTGDLEVGLVSYWRMDESSGTLSDEQGNNTLATTGLLYSQDGATVNTITSINFTAGESIAFKSSPIGMNGDISGTMWVRADTRSNLDTFVGFITASSDNMQLFFRDPDLLELSGFDGASEEATGVYTSFMNSWTFIYWEITSSTFLIYVNNSLFANDTSVDWSGITVTNFSFGADSTNGLRDLRGGMDELSIFNRALSEEEQTYMWNDGVYCAFGDDGCDFILPIVTLNKPDNNTIFLTNEISMNCTVSDDINLVNVSLILDGVVSETNSSGINNSLYNFDKVLSLGDHNWTCRGADNESKVTTADVRFFNVTIGVLTELISPVDNQNFTTTNVSFVFNSTAIGQDLVAGNVTIWFSNGTFVLTNGSDLSGSEEVQTNLTSQISDGDFIWGASTTGTVNSDTTSNRTFTVHTTPSSVAITFPTGNIESFVVGDNLDLNWTISEPGQNLSEHITNCSFTYNSVEIFFNLTQCIEINSTTFLYVNGVNNLSFKVQEEFGFNTTNTTSWTFSVLEINQTFNNETIEGNLEDFEAKIELGGGLSISAAALIYNGTTNVGSSSTTGGVTTLTATNVLVSSVTANTNLSFVWALILSDSSQINLTIKNQTVLNLGLDNCGVFTNRIFNFTSVDEEEQTILVNTTQEIAVNIFSSDRSELVLNLSNEYTSNPTLICLNINLTNSTIYSIDVIVRYSAEDPNYAIEYFNIVNLELTNDTEEQVITLFDLNLSDSTEFQLTFTGQDFLPVENALVFIERQYIAENTFKTVELPKTDSNGQTVLHLVRNDVLYNIVVVKDNVVLGSFSNLIAFCDDFTIGDCKISLNAIGEETGVFNYDEGVGILYDTQPVYNASTFLVSFDFISSDGESKIVTLTVERRDVFGNTSICSSTVISVGGTVFCNTGNVTDTTLFTSIFVDEEEWINSQVSVDTSTYGSIGYVALFFISLLLILAFGDSKNGTIFALLIGYLIAITMGWMVGGIIGPTSSGVWIIVLTIVAIYQINKHRIT</sequence>